<gene>
    <name evidence="2" type="ORF">KIMC2_02440</name>
</gene>
<feature type="transmembrane region" description="Helical" evidence="1">
    <location>
        <begin position="260"/>
        <end position="285"/>
    </location>
</feature>
<dbReference type="GO" id="GO:0140359">
    <property type="term" value="F:ABC-type transporter activity"/>
    <property type="evidence" value="ECO:0007669"/>
    <property type="project" value="InterPro"/>
</dbReference>
<keyword evidence="3" id="KW-1185">Reference proteome</keyword>
<feature type="transmembrane region" description="Helical" evidence="1">
    <location>
        <begin position="292"/>
        <end position="310"/>
    </location>
</feature>
<dbReference type="AlphaFoldDB" id="A0AAU9D4D1"/>
<dbReference type="KEGG" id="xak:KIMC2_02440"/>
<evidence type="ECO:0008006" key="4">
    <source>
        <dbReference type="Google" id="ProtNLM"/>
    </source>
</evidence>
<evidence type="ECO:0000256" key="1">
    <source>
        <dbReference type="SAM" id="Phobius"/>
    </source>
</evidence>
<feature type="transmembrane region" description="Helical" evidence="1">
    <location>
        <begin position="12"/>
        <end position="33"/>
    </location>
</feature>
<keyword evidence="1" id="KW-0472">Membrane</keyword>
<dbReference type="GO" id="GO:0005886">
    <property type="term" value="C:plasma membrane"/>
    <property type="evidence" value="ECO:0007669"/>
    <property type="project" value="UniProtKB-SubCell"/>
</dbReference>
<feature type="transmembrane region" description="Helical" evidence="1">
    <location>
        <begin position="216"/>
        <end position="240"/>
    </location>
</feature>
<protein>
    <recommendedName>
        <fullName evidence="4">ABC transporter permease</fullName>
    </recommendedName>
</protein>
<dbReference type="PANTHER" id="PTHR37305">
    <property type="entry name" value="INTEGRAL MEMBRANE PROTEIN-RELATED"/>
    <property type="match status" value="1"/>
</dbReference>
<feature type="transmembrane region" description="Helical" evidence="1">
    <location>
        <begin position="381"/>
        <end position="400"/>
    </location>
</feature>
<evidence type="ECO:0000313" key="3">
    <source>
        <dbReference type="Proteomes" id="UP001321804"/>
    </source>
</evidence>
<feature type="transmembrane region" description="Helical" evidence="1">
    <location>
        <begin position="350"/>
        <end position="369"/>
    </location>
</feature>
<feature type="transmembrane region" description="Helical" evidence="1">
    <location>
        <begin position="170"/>
        <end position="188"/>
    </location>
</feature>
<dbReference type="RefSeq" id="WP_317697188.1">
    <property type="nucleotide sequence ID" value="NZ_AP026801.1"/>
</dbReference>
<evidence type="ECO:0000313" key="2">
    <source>
        <dbReference type="EMBL" id="BDR55682.1"/>
    </source>
</evidence>
<keyword evidence="1" id="KW-0812">Transmembrane</keyword>
<accession>A0AAU9D4D1</accession>
<dbReference type="PANTHER" id="PTHR37305:SF1">
    <property type="entry name" value="MEMBRANE PROTEIN"/>
    <property type="match status" value="1"/>
</dbReference>
<dbReference type="Proteomes" id="UP001321804">
    <property type="component" value="Chromosome"/>
</dbReference>
<organism evidence="2 3">
    <name type="scientific">Xylocopilactobacillus apis</name>
    <dbReference type="NCBI Taxonomy" id="2932183"/>
    <lineage>
        <taxon>Bacteria</taxon>
        <taxon>Bacillati</taxon>
        <taxon>Bacillota</taxon>
        <taxon>Bacilli</taxon>
        <taxon>Lactobacillales</taxon>
        <taxon>Lactobacillaceae</taxon>
        <taxon>Xylocopilactobacillus</taxon>
    </lineage>
</organism>
<dbReference type="EMBL" id="AP026801">
    <property type="protein sequence ID" value="BDR55682.1"/>
    <property type="molecule type" value="Genomic_DNA"/>
</dbReference>
<keyword evidence="1" id="KW-1133">Transmembrane helix</keyword>
<reference evidence="2 3" key="1">
    <citation type="journal article" date="2023" name="Microbiol. Spectr.">
        <title>Symbiosis of Carpenter Bees with Uncharacterized Lactic Acid Bacteria Showing NAD Auxotrophy.</title>
        <authorList>
            <person name="Kawasaki S."/>
            <person name="Ozawa K."/>
            <person name="Mori T."/>
            <person name="Yamamoto A."/>
            <person name="Ito M."/>
            <person name="Ohkuma M."/>
            <person name="Sakamoto M."/>
            <person name="Matsutani M."/>
        </authorList>
    </citation>
    <scope>NUCLEOTIDE SEQUENCE [LARGE SCALE GENOMIC DNA]</scope>
    <source>
        <strain evidence="2 3">KimC2</strain>
    </source>
</reference>
<name>A0AAU9D4D1_9LACO</name>
<sequence length="554" mass="63808">MINFEAKKWRKSLKNLLFIFIVSLAVIAFVFMVGKDEKKEKQNHLDQIEQDFGNIENARNMLGSIPVQSKADRNRNDKLYKLYGTASAYLNDHYGYYAENDWKHANVEYRQYLKTLVKIQDLHGQTPNLEDDLHKLISKYDYFIKHQIRPVNLEKSTAALYFTKKVSDIFTSYLGIVIVILLFFDLYAKEYRKQSFKLLKMLPIKKIQINTRKFEFSLIISLLLPIYICLLAFCVGLIFSKKVGHFNYPIFIEGSTVITLGQYLVTTVVTFYAVIFATLLIIYFGSKISRDTFVSLVGTGLLALMPIVFINEFYPQNKIAKFTPFYYTNLFEKSNNLAISKTVFVNWQPFLVGILLTVLLAVIIFKVNFHWNFTLPKRSTVTVSAIILGVAGLGFIIRFYQLNRVSTDYGTIKQPKKVTRKSPIDKRIKAFNAEVAERIKIDQGFAAGKLDDDGKPSKKAQPDPVFKVVNYIDSIKLTKDDYFVATLKPKFRKLSEKEKNGVIDAVENLTWGTSTVLFDQQEEDFKKDNYIIYQVEGKIIGKATMARGFEKTNN</sequence>
<proteinExistence type="predicted"/>